<evidence type="ECO:0000313" key="3">
    <source>
        <dbReference type="Proteomes" id="UP000273044"/>
    </source>
</evidence>
<protein>
    <submittedName>
        <fullName evidence="1 2">PAC2 family</fullName>
    </submittedName>
</protein>
<dbReference type="AlphaFoldDB" id="A0A3N4D3B1"/>
<dbReference type="SUPFAM" id="SSF159659">
    <property type="entry name" value="Cgl1923-like"/>
    <property type="match status" value="1"/>
</dbReference>
<evidence type="ECO:0000313" key="4">
    <source>
        <dbReference type="Proteomes" id="UP000677180"/>
    </source>
</evidence>
<sequence length="279" mass="31050">MQHPRPEDLKNPAVVIAFSGWNDAANAASDALLHLMEHYPSSELETIDAEHYFDFQVTRPILRRSPDGPWIQWPHITLQRVRLPERDLIIVVGPEPNQLWRSFSRELVQRLKRYEPSMVLLLGAMLSDTPHSRPLPVAMYTYDSQLKGSLAIEELTYEGPTGITGVVNQMLIAEGFPSASMWVSIPHYVATPPNPKGQHALLSRMEQVLGASLGAGDLLSEAGKWVQAVDELSAEDPDVAEYIEQLEEARDASDVEGATGDSIAAEFERYLRDRGDEPG</sequence>
<dbReference type="InterPro" id="IPR008492">
    <property type="entry name" value="Rv2714-like"/>
</dbReference>
<dbReference type="OrthoDB" id="150941at2"/>
<dbReference type="InterPro" id="IPR019151">
    <property type="entry name" value="Proteasome_assmbl_chaperone_2"/>
</dbReference>
<evidence type="ECO:0000313" key="1">
    <source>
        <dbReference type="EMBL" id="QUC12544.1"/>
    </source>
</evidence>
<name>A0A3N4D3B1_9ACTN</name>
<dbReference type="PIRSF" id="PIRSF028754">
    <property type="entry name" value="UCP028754"/>
    <property type="match status" value="1"/>
</dbReference>
<organism evidence="1 4">
    <name type="scientific">Arachnia propionica</name>
    <dbReference type="NCBI Taxonomy" id="1750"/>
    <lineage>
        <taxon>Bacteria</taxon>
        <taxon>Bacillati</taxon>
        <taxon>Actinomycetota</taxon>
        <taxon>Actinomycetes</taxon>
        <taxon>Propionibacteriales</taxon>
        <taxon>Propionibacteriaceae</taxon>
        <taxon>Arachnia</taxon>
    </lineage>
</organism>
<dbReference type="Proteomes" id="UP000677180">
    <property type="component" value="Chromosome"/>
</dbReference>
<proteinExistence type="predicted"/>
<dbReference type="Pfam" id="PF09754">
    <property type="entry name" value="PAC2"/>
    <property type="match status" value="1"/>
</dbReference>
<reference evidence="2 3" key="1">
    <citation type="submission" date="2018-12" db="EMBL/GenBank/DDBJ databases">
        <authorList>
            <consortium name="Pathogen Informatics"/>
        </authorList>
    </citation>
    <scope>NUCLEOTIDE SEQUENCE [LARGE SCALE GENOMIC DNA]</scope>
    <source>
        <strain evidence="2 3">NCTC12967</strain>
    </source>
</reference>
<keyword evidence="3" id="KW-1185">Reference proteome</keyword>
<dbReference type="InterPro" id="IPR038389">
    <property type="entry name" value="PSMG2_sf"/>
</dbReference>
<gene>
    <name evidence="1" type="ORF">J5A53_07780</name>
    <name evidence="2" type="ORF">NCTC12967_01572</name>
</gene>
<accession>A0A3N4D3B1</accession>
<dbReference type="GeneID" id="64407039"/>
<dbReference type="Proteomes" id="UP000273044">
    <property type="component" value="Chromosome"/>
</dbReference>
<dbReference type="RefSeq" id="WP_014846634.1">
    <property type="nucleotide sequence ID" value="NZ_CAJZDL010000020.1"/>
</dbReference>
<dbReference type="Gene3D" id="3.40.50.10900">
    <property type="entry name" value="PAC-like subunit"/>
    <property type="match status" value="1"/>
</dbReference>
<dbReference type="EMBL" id="CP072385">
    <property type="protein sequence ID" value="QUC12544.1"/>
    <property type="molecule type" value="Genomic_DNA"/>
</dbReference>
<reference evidence="1" key="2">
    <citation type="submission" date="2021-03" db="EMBL/GenBank/DDBJ databases">
        <title>Human Oral Microbial Genomes.</title>
        <authorList>
            <person name="Johnston C.D."/>
            <person name="Chen T."/>
            <person name="Dewhirst F.E."/>
        </authorList>
    </citation>
    <scope>NUCLEOTIDE SEQUENCE</scope>
    <source>
        <strain evidence="1">F0714</strain>
    </source>
</reference>
<dbReference type="OMA" id="YYDFQVN"/>
<dbReference type="EMBL" id="LR134406">
    <property type="protein sequence ID" value="VEH70277.1"/>
    <property type="molecule type" value="Genomic_DNA"/>
</dbReference>
<evidence type="ECO:0000313" key="2">
    <source>
        <dbReference type="EMBL" id="VEH70277.1"/>
    </source>
</evidence>